<keyword evidence="2" id="KW-1185">Reference proteome</keyword>
<dbReference type="EMBL" id="JANPWB010000002">
    <property type="protein sequence ID" value="KAJ1209507.1"/>
    <property type="molecule type" value="Genomic_DNA"/>
</dbReference>
<dbReference type="AlphaFoldDB" id="A0AAV7WA71"/>
<comment type="caution">
    <text evidence="1">The sequence shown here is derived from an EMBL/GenBank/DDBJ whole genome shotgun (WGS) entry which is preliminary data.</text>
</comment>
<name>A0AAV7WA71_PLEWA</name>
<evidence type="ECO:0000313" key="2">
    <source>
        <dbReference type="Proteomes" id="UP001066276"/>
    </source>
</evidence>
<protein>
    <submittedName>
        <fullName evidence="1">Uncharacterized protein</fullName>
    </submittedName>
</protein>
<sequence length="111" mass="11920">MYKTVPAGPALLGVAGAETRAATRLSLGVVAEDYASVRTLVGAESAARIEPQYALYNLISHLGRTASHLARSGGATRWDVWSKQWASCVFWRCLSLLTDRDIPGGTWGLLS</sequence>
<proteinExistence type="predicted"/>
<reference evidence="1" key="1">
    <citation type="journal article" date="2022" name="bioRxiv">
        <title>Sequencing and chromosome-scale assembly of the giantPleurodeles waltlgenome.</title>
        <authorList>
            <person name="Brown T."/>
            <person name="Elewa A."/>
            <person name="Iarovenko S."/>
            <person name="Subramanian E."/>
            <person name="Araus A.J."/>
            <person name="Petzold A."/>
            <person name="Susuki M."/>
            <person name="Suzuki K.-i.T."/>
            <person name="Hayashi T."/>
            <person name="Toyoda A."/>
            <person name="Oliveira C."/>
            <person name="Osipova E."/>
            <person name="Leigh N.D."/>
            <person name="Simon A."/>
            <person name="Yun M.H."/>
        </authorList>
    </citation>
    <scope>NUCLEOTIDE SEQUENCE</scope>
    <source>
        <strain evidence="1">20211129_DDA</strain>
        <tissue evidence="1">Liver</tissue>
    </source>
</reference>
<accession>A0AAV7WA71</accession>
<gene>
    <name evidence="1" type="ORF">NDU88_004885</name>
</gene>
<evidence type="ECO:0000313" key="1">
    <source>
        <dbReference type="EMBL" id="KAJ1209507.1"/>
    </source>
</evidence>
<dbReference type="Proteomes" id="UP001066276">
    <property type="component" value="Chromosome 1_2"/>
</dbReference>
<organism evidence="1 2">
    <name type="scientific">Pleurodeles waltl</name>
    <name type="common">Iberian ribbed newt</name>
    <dbReference type="NCBI Taxonomy" id="8319"/>
    <lineage>
        <taxon>Eukaryota</taxon>
        <taxon>Metazoa</taxon>
        <taxon>Chordata</taxon>
        <taxon>Craniata</taxon>
        <taxon>Vertebrata</taxon>
        <taxon>Euteleostomi</taxon>
        <taxon>Amphibia</taxon>
        <taxon>Batrachia</taxon>
        <taxon>Caudata</taxon>
        <taxon>Salamandroidea</taxon>
        <taxon>Salamandridae</taxon>
        <taxon>Pleurodelinae</taxon>
        <taxon>Pleurodeles</taxon>
    </lineage>
</organism>